<feature type="domain" description="FHA" evidence="9">
    <location>
        <begin position="422"/>
        <end position="475"/>
    </location>
</feature>
<name>A0ABW1X896_9CELL</name>
<dbReference type="InterPro" id="IPR008984">
    <property type="entry name" value="SMAD_FHA_dom_sf"/>
</dbReference>
<feature type="transmembrane region" description="Helical" evidence="8">
    <location>
        <begin position="195"/>
        <end position="217"/>
    </location>
</feature>
<evidence type="ECO:0000256" key="8">
    <source>
        <dbReference type="SAM" id="Phobius"/>
    </source>
</evidence>
<organism evidence="10 11">
    <name type="scientific">Oerskovia paurometabola</name>
    <dbReference type="NCBI Taxonomy" id="162170"/>
    <lineage>
        <taxon>Bacteria</taxon>
        <taxon>Bacillati</taxon>
        <taxon>Actinomycetota</taxon>
        <taxon>Actinomycetes</taxon>
        <taxon>Micrococcales</taxon>
        <taxon>Cellulomonadaceae</taxon>
        <taxon>Oerskovia</taxon>
    </lineage>
</organism>
<dbReference type="InterPro" id="IPR051791">
    <property type="entry name" value="Pra-immunoreactive"/>
</dbReference>
<evidence type="ECO:0000256" key="5">
    <source>
        <dbReference type="ARBA" id="ARBA00022989"/>
    </source>
</evidence>
<keyword evidence="11" id="KW-1185">Reference proteome</keyword>
<evidence type="ECO:0000313" key="10">
    <source>
        <dbReference type="EMBL" id="MFC6424178.1"/>
    </source>
</evidence>
<dbReference type="PROSITE" id="PS50006">
    <property type="entry name" value="FHA_DOMAIN"/>
    <property type="match status" value="1"/>
</dbReference>
<evidence type="ECO:0000256" key="1">
    <source>
        <dbReference type="ARBA" id="ARBA00004651"/>
    </source>
</evidence>
<dbReference type="PANTHER" id="PTHR36115">
    <property type="entry name" value="PROLINE-RICH ANTIGEN HOMOLOG-RELATED"/>
    <property type="match status" value="1"/>
</dbReference>
<feature type="compositionally biased region" description="Low complexity" evidence="7">
    <location>
        <begin position="366"/>
        <end position="377"/>
    </location>
</feature>
<feature type="transmembrane region" description="Helical" evidence="8">
    <location>
        <begin position="138"/>
        <end position="163"/>
    </location>
</feature>
<dbReference type="Proteomes" id="UP001596305">
    <property type="component" value="Unassembled WGS sequence"/>
</dbReference>
<keyword evidence="6 8" id="KW-0472">Membrane</keyword>
<evidence type="ECO:0000256" key="7">
    <source>
        <dbReference type="SAM" id="MobiDB-lite"/>
    </source>
</evidence>
<dbReference type="Pfam" id="PF00498">
    <property type="entry name" value="FHA"/>
    <property type="match status" value="1"/>
</dbReference>
<dbReference type="Pfam" id="PF06271">
    <property type="entry name" value="RDD"/>
    <property type="match status" value="1"/>
</dbReference>
<dbReference type="EMBL" id="JBHSTM010000003">
    <property type="protein sequence ID" value="MFC6424178.1"/>
    <property type="molecule type" value="Genomic_DNA"/>
</dbReference>
<dbReference type="RefSeq" id="WP_204807901.1">
    <property type="nucleotide sequence ID" value="NZ_BAAAIY010000010.1"/>
</dbReference>
<protein>
    <submittedName>
        <fullName evidence="10">RDD family protein</fullName>
    </submittedName>
</protein>
<dbReference type="InterPro" id="IPR010432">
    <property type="entry name" value="RDD"/>
</dbReference>
<keyword evidence="2" id="KW-1003">Cell membrane</keyword>
<evidence type="ECO:0000256" key="6">
    <source>
        <dbReference type="ARBA" id="ARBA00023136"/>
    </source>
</evidence>
<sequence length="514" mass="51293">MSEQLSCSACGTAQPAGSSFCAVCGTKMPSTAVPYGATVGDAPSSGREPSIAVTTERDVAAATQRAVPFLRRTDAAAPRAGLDGAPVAGTGRRFLAFLVDAAAVSVVFAAVLLGGGAVAGVSATALASVTTQADAQELLGRLLFVYAVAGAVSLASWVGIWVWEGSTGRTLGNLATGVRSVRAEDRSPLGFGRAALRWIITFLGALALGIGELLVVLSPAFDGSGRNQGWQDKAAKALVLDVRGLQDGSATVGVVGKPSTQPVAANPSGYGGSSASGHVPVTGAFAAQPASPAPGAGPAPVGDPWAFPQQPQQPSHVPADGLITGVPGAVPQPGPAPVAPQPGPAPVAPQPGPAPVAPQPGPVPLGGPATTATPAPAYEEPDWDSTRLSAREIRREAHEAARTPGAVLELESGQRVPLSGPALVGRNPQATGAEATTLVRVEDPTRSVSKTHAELGFDADGLWVQDRGSTNGTVLLPPGGAPVALDPGVRVPVPVGSVITVGDRRIVVHPGPVA</sequence>
<evidence type="ECO:0000313" key="11">
    <source>
        <dbReference type="Proteomes" id="UP001596305"/>
    </source>
</evidence>
<dbReference type="SUPFAM" id="SSF49879">
    <property type="entry name" value="SMAD/FHA domain"/>
    <property type="match status" value="1"/>
</dbReference>
<feature type="compositionally biased region" description="Pro residues" evidence="7">
    <location>
        <begin position="330"/>
        <end position="365"/>
    </location>
</feature>
<comment type="subcellular location">
    <subcellularLocation>
        <location evidence="1">Cell membrane</location>
        <topology evidence="1">Multi-pass membrane protein</topology>
    </subcellularLocation>
</comment>
<evidence type="ECO:0000256" key="3">
    <source>
        <dbReference type="ARBA" id="ARBA00022553"/>
    </source>
</evidence>
<accession>A0ABW1X896</accession>
<evidence type="ECO:0000259" key="9">
    <source>
        <dbReference type="PROSITE" id="PS50006"/>
    </source>
</evidence>
<evidence type="ECO:0000256" key="2">
    <source>
        <dbReference type="ARBA" id="ARBA00022475"/>
    </source>
</evidence>
<gene>
    <name evidence="10" type="ORF">ACFP71_05040</name>
</gene>
<keyword evidence="4 8" id="KW-0812">Transmembrane</keyword>
<keyword evidence="3" id="KW-0597">Phosphoprotein</keyword>
<dbReference type="InterPro" id="IPR000253">
    <property type="entry name" value="FHA_dom"/>
</dbReference>
<dbReference type="CDD" id="cd00060">
    <property type="entry name" value="FHA"/>
    <property type="match status" value="1"/>
</dbReference>
<feature type="transmembrane region" description="Helical" evidence="8">
    <location>
        <begin position="101"/>
        <end position="126"/>
    </location>
</feature>
<reference evidence="11" key="1">
    <citation type="journal article" date="2019" name="Int. J. Syst. Evol. Microbiol.">
        <title>The Global Catalogue of Microorganisms (GCM) 10K type strain sequencing project: providing services to taxonomists for standard genome sequencing and annotation.</title>
        <authorList>
            <consortium name="The Broad Institute Genomics Platform"/>
            <consortium name="The Broad Institute Genome Sequencing Center for Infectious Disease"/>
            <person name="Wu L."/>
            <person name="Ma J."/>
        </authorList>
    </citation>
    <scope>NUCLEOTIDE SEQUENCE [LARGE SCALE GENOMIC DNA]</scope>
    <source>
        <strain evidence="11">CCUG 47105</strain>
    </source>
</reference>
<comment type="caution">
    <text evidence="10">The sequence shown here is derived from an EMBL/GenBank/DDBJ whole genome shotgun (WGS) entry which is preliminary data.</text>
</comment>
<keyword evidence="5 8" id="KW-1133">Transmembrane helix</keyword>
<evidence type="ECO:0000256" key="4">
    <source>
        <dbReference type="ARBA" id="ARBA00022692"/>
    </source>
</evidence>
<dbReference type="PANTHER" id="PTHR36115:SF4">
    <property type="entry name" value="MEMBRANE PROTEIN"/>
    <property type="match status" value="1"/>
</dbReference>
<dbReference type="Gene3D" id="2.60.200.20">
    <property type="match status" value="1"/>
</dbReference>
<feature type="region of interest" description="Disordered" evidence="7">
    <location>
        <begin position="256"/>
        <end position="385"/>
    </location>
</feature>
<proteinExistence type="predicted"/>